<keyword evidence="4 6" id="KW-1133">Transmembrane helix</keyword>
<feature type="transmembrane region" description="Helical" evidence="6">
    <location>
        <begin position="415"/>
        <end position="437"/>
    </location>
</feature>
<keyword evidence="3 6" id="KW-0812">Transmembrane</keyword>
<feature type="transmembrane region" description="Helical" evidence="6">
    <location>
        <begin position="45"/>
        <end position="66"/>
    </location>
</feature>
<organism evidence="7 8">
    <name type="scientific">Nocardioides baekrokdamisoli</name>
    <dbReference type="NCBI Taxonomy" id="1804624"/>
    <lineage>
        <taxon>Bacteria</taxon>
        <taxon>Bacillati</taxon>
        <taxon>Actinomycetota</taxon>
        <taxon>Actinomycetes</taxon>
        <taxon>Propionibacteriales</taxon>
        <taxon>Nocardioidaceae</taxon>
        <taxon>Nocardioides</taxon>
    </lineage>
</organism>
<feature type="transmembrane region" description="Helical" evidence="6">
    <location>
        <begin position="327"/>
        <end position="346"/>
    </location>
</feature>
<evidence type="ECO:0000313" key="8">
    <source>
        <dbReference type="Proteomes" id="UP000271573"/>
    </source>
</evidence>
<reference evidence="7 8" key="1">
    <citation type="submission" date="2018-11" db="EMBL/GenBank/DDBJ databases">
        <title>Complete genome sequence of Nocardioides baekrokdamisoli strain KCTC 39748.</title>
        <authorList>
            <person name="Kang S.W."/>
            <person name="Lee K.C."/>
            <person name="Kim K.K."/>
            <person name="Kim J.S."/>
            <person name="Kim D.S."/>
            <person name="Ko S.H."/>
            <person name="Yang S.H."/>
            <person name="Shin Y.K."/>
            <person name="Lee J.S."/>
        </authorList>
    </citation>
    <scope>NUCLEOTIDE SEQUENCE [LARGE SCALE GENOMIC DNA]</scope>
    <source>
        <strain evidence="7 8">KCTC 39748</strain>
    </source>
</reference>
<feature type="transmembrane region" description="Helical" evidence="6">
    <location>
        <begin position="293"/>
        <end position="315"/>
    </location>
</feature>
<protein>
    <submittedName>
        <fullName evidence="7">Uncharacterized protein</fullName>
    </submittedName>
</protein>
<feature type="transmembrane region" description="Helical" evidence="6">
    <location>
        <begin position="443"/>
        <end position="462"/>
    </location>
</feature>
<accession>A0A3G9ITY8</accession>
<dbReference type="RefSeq" id="WP_164512510.1">
    <property type="nucleotide sequence ID" value="NZ_AP019307.1"/>
</dbReference>
<name>A0A3G9ITY8_9ACTN</name>
<dbReference type="Proteomes" id="UP000271573">
    <property type="component" value="Chromosome"/>
</dbReference>
<feature type="transmembrane region" description="Helical" evidence="6">
    <location>
        <begin position="385"/>
        <end position="403"/>
    </location>
</feature>
<feature type="transmembrane region" description="Helical" evidence="6">
    <location>
        <begin position="211"/>
        <end position="229"/>
    </location>
</feature>
<evidence type="ECO:0000256" key="2">
    <source>
        <dbReference type="ARBA" id="ARBA00022475"/>
    </source>
</evidence>
<dbReference type="InterPro" id="IPR050833">
    <property type="entry name" value="Poly_Biosynth_Transport"/>
</dbReference>
<dbReference type="GO" id="GO:0005886">
    <property type="term" value="C:plasma membrane"/>
    <property type="evidence" value="ECO:0007669"/>
    <property type="project" value="UniProtKB-SubCell"/>
</dbReference>
<gene>
    <name evidence="7" type="ORF">Back2_13780</name>
</gene>
<evidence type="ECO:0000313" key="7">
    <source>
        <dbReference type="EMBL" id="BBH17091.1"/>
    </source>
</evidence>
<feature type="transmembrane region" description="Helical" evidence="6">
    <location>
        <begin position="12"/>
        <end position="33"/>
    </location>
</feature>
<evidence type="ECO:0000256" key="4">
    <source>
        <dbReference type="ARBA" id="ARBA00022989"/>
    </source>
</evidence>
<dbReference type="PANTHER" id="PTHR30250:SF11">
    <property type="entry name" value="O-ANTIGEN TRANSPORTER-RELATED"/>
    <property type="match status" value="1"/>
</dbReference>
<feature type="transmembrane region" description="Helical" evidence="6">
    <location>
        <begin position="143"/>
        <end position="165"/>
    </location>
</feature>
<dbReference type="EMBL" id="AP019307">
    <property type="protein sequence ID" value="BBH17091.1"/>
    <property type="molecule type" value="Genomic_DNA"/>
</dbReference>
<dbReference type="AlphaFoldDB" id="A0A3G9ITY8"/>
<evidence type="ECO:0000256" key="3">
    <source>
        <dbReference type="ARBA" id="ARBA00022692"/>
    </source>
</evidence>
<feature type="transmembrane region" description="Helical" evidence="6">
    <location>
        <begin position="171"/>
        <end position="190"/>
    </location>
</feature>
<keyword evidence="2" id="KW-1003">Cell membrane</keyword>
<comment type="subcellular location">
    <subcellularLocation>
        <location evidence="1">Cell membrane</location>
        <topology evidence="1">Multi-pass membrane protein</topology>
    </subcellularLocation>
</comment>
<keyword evidence="5 6" id="KW-0472">Membrane</keyword>
<sequence>MSNLRTQTLRGSVWTVIGTVANVPLAIGLTLVLARALSPQGYGRFALLTFVVLLVNAVAGLGLTNVVQRRVSLDHGRADPAAQRRWLQMAQTVCTGQMIVVLAACAWLFHGSAPLLLITGYVVLNWLSTPAATLLTSTNQSAIVARTAMVSAVVSAAVEICLAVWSHNPDLVLASGMLAGTVPHLALIWLAGPRAMTRPGWGVVPISRSDWRFALTSLASGQIAVLVFSRSELLFFGPTMAYDRGRFAAAGSIGARTSLLIDSLFGSIPAALTTLHGRDEADYHRGVAALFRLSTVLFTVLFPSAFVCAVIAAPYVFPAQYGDLRWWVLPLIAISLLQTAAQPALAAWSARGSADVPLAAGIAGAVIDVVLSASLVPSYGLRGAVIANVGAGLVYLIVIAWAFRTNIARSLYRTYLVTTAVATALGAAVATGVALMFATRDPLVLAAIPAALLLSLMVLAIVRPLGAADAELLGSGRLGGLVRRTLQWCVRTRSTPV</sequence>
<feature type="transmembrane region" description="Helical" evidence="6">
    <location>
        <begin position="358"/>
        <end position="379"/>
    </location>
</feature>
<dbReference type="KEGG" id="nbe:Back2_13780"/>
<dbReference type="Pfam" id="PF13440">
    <property type="entry name" value="Polysacc_synt_3"/>
    <property type="match status" value="1"/>
</dbReference>
<proteinExistence type="predicted"/>
<evidence type="ECO:0000256" key="5">
    <source>
        <dbReference type="ARBA" id="ARBA00023136"/>
    </source>
</evidence>
<evidence type="ECO:0000256" key="1">
    <source>
        <dbReference type="ARBA" id="ARBA00004651"/>
    </source>
</evidence>
<dbReference type="PANTHER" id="PTHR30250">
    <property type="entry name" value="PST FAMILY PREDICTED COLANIC ACID TRANSPORTER"/>
    <property type="match status" value="1"/>
</dbReference>
<keyword evidence="8" id="KW-1185">Reference proteome</keyword>
<evidence type="ECO:0000256" key="6">
    <source>
        <dbReference type="SAM" id="Phobius"/>
    </source>
</evidence>